<feature type="domain" description="GST N-terminal" evidence="4">
    <location>
        <begin position="3"/>
        <end position="83"/>
    </location>
</feature>
<keyword evidence="7" id="KW-1185">Reference proteome</keyword>
<dbReference type="EC" id="2.5.1.18" evidence="1"/>
<dbReference type="Pfam" id="PF14497">
    <property type="entry name" value="GST_C_3"/>
    <property type="match status" value="1"/>
</dbReference>
<dbReference type="Proteomes" id="UP001347796">
    <property type="component" value="Unassembled WGS sequence"/>
</dbReference>
<dbReference type="FunFam" id="1.20.1050.10:FF:000030">
    <property type="entry name" value="Glutathione S-transferase S1"/>
    <property type="match status" value="1"/>
</dbReference>
<dbReference type="SUPFAM" id="SSF52833">
    <property type="entry name" value="Thioredoxin-like"/>
    <property type="match status" value="1"/>
</dbReference>
<dbReference type="InterPro" id="IPR050213">
    <property type="entry name" value="GST_superfamily"/>
</dbReference>
<dbReference type="PANTHER" id="PTHR11571:SF224">
    <property type="entry name" value="HEMATOPOIETIC PROSTAGLANDIN D SYNTHASE"/>
    <property type="match status" value="1"/>
</dbReference>
<feature type="domain" description="GST C-terminal" evidence="5">
    <location>
        <begin position="85"/>
        <end position="209"/>
    </location>
</feature>
<dbReference type="InterPro" id="IPR036249">
    <property type="entry name" value="Thioredoxin-like_sf"/>
</dbReference>
<comment type="catalytic activity">
    <reaction evidence="3">
        <text>RX + glutathione = an S-substituted glutathione + a halide anion + H(+)</text>
        <dbReference type="Rhea" id="RHEA:16437"/>
        <dbReference type="ChEBI" id="CHEBI:15378"/>
        <dbReference type="ChEBI" id="CHEBI:16042"/>
        <dbReference type="ChEBI" id="CHEBI:17792"/>
        <dbReference type="ChEBI" id="CHEBI:57925"/>
        <dbReference type="ChEBI" id="CHEBI:90779"/>
        <dbReference type="EC" id="2.5.1.18"/>
    </reaction>
</comment>
<comment type="caution">
    <text evidence="6">The sequence shown here is derived from an EMBL/GenBank/DDBJ whole genome shotgun (WGS) entry which is preliminary data.</text>
</comment>
<dbReference type="PROSITE" id="PS50404">
    <property type="entry name" value="GST_NTER"/>
    <property type="match status" value="1"/>
</dbReference>
<sequence length="209" mass="24067">MPPKYRYHWFNGFRARGEFPRLVLVASGVDYEDVRVERHGPEWDAKKPNMPGGTLPVLEVDGQLFGESVVIARYLAREFGLDGRNNYEKLLTDTIVDRIIQIRELLAGFMFQKDEEIKAVAQKQFLEEQLPAALNLIQKHAQENKCSGDFLVGDKLSWADLALFDMFEHILAFKPDALDNYPKLSVSFKRVPTLPRLSEYLKNRPVTRV</sequence>
<dbReference type="PANTHER" id="PTHR11571">
    <property type="entry name" value="GLUTATHIONE S-TRANSFERASE"/>
    <property type="match status" value="1"/>
</dbReference>
<dbReference type="PROSITE" id="PS50405">
    <property type="entry name" value="GST_CTER"/>
    <property type="match status" value="1"/>
</dbReference>
<dbReference type="CDD" id="cd03039">
    <property type="entry name" value="GST_N_Sigma_like"/>
    <property type="match status" value="1"/>
</dbReference>
<dbReference type="InterPro" id="IPR004046">
    <property type="entry name" value="GST_C"/>
</dbReference>
<evidence type="ECO:0000256" key="2">
    <source>
        <dbReference type="ARBA" id="ARBA00022679"/>
    </source>
</evidence>
<dbReference type="SUPFAM" id="SSF47616">
    <property type="entry name" value="GST C-terminal domain-like"/>
    <property type="match status" value="1"/>
</dbReference>
<dbReference type="GO" id="GO:0004364">
    <property type="term" value="F:glutathione transferase activity"/>
    <property type="evidence" value="ECO:0007669"/>
    <property type="project" value="UniProtKB-EC"/>
</dbReference>
<keyword evidence="2" id="KW-0808">Transferase</keyword>
<name>A0AAN8PH41_PATCE</name>
<dbReference type="CDD" id="cd03192">
    <property type="entry name" value="GST_C_Sigma_like"/>
    <property type="match status" value="1"/>
</dbReference>
<accession>A0AAN8PH41</accession>
<dbReference type="AlphaFoldDB" id="A0AAN8PH41"/>
<dbReference type="GO" id="GO:0006749">
    <property type="term" value="P:glutathione metabolic process"/>
    <property type="evidence" value="ECO:0007669"/>
    <property type="project" value="TreeGrafter"/>
</dbReference>
<proteinExistence type="predicted"/>
<protein>
    <recommendedName>
        <fullName evidence="1">glutathione transferase</fullName>
        <ecNumber evidence="1">2.5.1.18</ecNumber>
    </recommendedName>
</protein>
<evidence type="ECO:0000256" key="1">
    <source>
        <dbReference type="ARBA" id="ARBA00012452"/>
    </source>
</evidence>
<evidence type="ECO:0000313" key="7">
    <source>
        <dbReference type="Proteomes" id="UP001347796"/>
    </source>
</evidence>
<dbReference type="SFLD" id="SFLDS00019">
    <property type="entry name" value="Glutathione_Transferase_(cytos"/>
    <property type="match status" value="1"/>
</dbReference>
<evidence type="ECO:0000256" key="3">
    <source>
        <dbReference type="ARBA" id="ARBA00047960"/>
    </source>
</evidence>
<dbReference type="Gene3D" id="3.40.30.10">
    <property type="entry name" value="Glutaredoxin"/>
    <property type="match status" value="1"/>
</dbReference>
<gene>
    <name evidence="6" type="ORF">SNE40_013408</name>
</gene>
<dbReference type="EMBL" id="JAZGQO010000010">
    <property type="protein sequence ID" value="KAK6174838.1"/>
    <property type="molecule type" value="Genomic_DNA"/>
</dbReference>
<dbReference type="InterPro" id="IPR004045">
    <property type="entry name" value="Glutathione_S-Trfase_N"/>
</dbReference>
<evidence type="ECO:0000259" key="4">
    <source>
        <dbReference type="PROSITE" id="PS50404"/>
    </source>
</evidence>
<dbReference type="InterPro" id="IPR040079">
    <property type="entry name" value="Glutathione_S-Trfase"/>
</dbReference>
<dbReference type="InterPro" id="IPR036282">
    <property type="entry name" value="Glutathione-S-Trfase_C_sf"/>
</dbReference>
<evidence type="ECO:0000313" key="6">
    <source>
        <dbReference type="EMBL" id="KAK6174838.1"/>
    </source>
</evidence>
<evidence type="ECO:0000259" key="5">
    <source>
        <dbReference type="PROSITE" id="PS50405"/>
    </source>
</evidence>
<reference evidence="6 7" key="1">
    <citation type="submission" date="2024-01" db="EMBL/GenBank/DDBJ databases">
        <title>The genome of the rayed Mediterranean limpet Patella caerulea (Linnaeus, 1758).</title>
        <authorList>
            <person name="Anh-Thu Weber A."/>
            <person name="Halstead-Nussloch G."/>
        </authorList>
    </citation>
    <scope>NUCLEOTIDE SEQUENCE [LARGE SCALE GENOMIC DNA]</scope>
    <source>
        <strain evidence="6">AATW-2023a</strain>
        <tissue evidence="6">Whole specimen</tissue>
    </source>
</reference>
<dbReference type="Pfam" id="PF02798">
    <property type="entry name" value="GST_N"/>
    <property type="match status" value="1"/>
</dbReference>
<organism evidence="6 7">
    <name type="scientific">Patella caerulea</name>
    <name type="common">Rayed Mediterranean limpet</name>
    <dbReference type="NCBI Taxonomy" id="87958"/>
    <lineage>
        <taxon>Eukaryota</taxon>
        <taxon>Metazoa</taxon>
        <taxon>Spiralia</taxon>
        <taxon>Lophotrochozoa</taxon>
        <taxon>Mollusca</taxon>
        <taxon>Gastropoda</taxon>
        <taxon>Patellogastropoda</taxon>
        <taxon>Patelloidea</taxon>
        <taxon>Patellidae</taxon>
        <taxon>Patella</taxon>
    </lineage>
</organism>
<dbReference type="InterPro" id="IPR010987">
    <property type="entry name" value="Glutathione-S-Trfase_C-like"/>
</dbReference>
<dbReference type="Gene3D" id="1.20.1050.10">
    <property type="match status" value="1"/>
</dbReference>